<dbReference type="SUPFAM" id="SSF50118">
    <property type="entry name" value="Cell growth inhibitor/plasmid maintenance toxic component"/>
    <property type="match status" value="1"/>
</dbReference>
<dbReference type="GO" id="GO:0004521">
    <property type="term" value="F:RNA endonuclease activity"/>
    <property type="evidence" value="ECO:0007669"/>
    <property type="project" value="TreeGrafter"/>
</dbReference>
<organism evidence="3 4">
    <name type="scientific">Pilimelia terevasa</name>
    <dbReference type="NCBI Taxonomy" id="53372"/>
    <lineage>
        <taxon>Bacteria</taxon>
        <taxon>Bacillati</taxon>
        <taxon>Actinomycetota</taxon>
        <taxon>Actinomycetes</taxon>
        <taxon>Micromonosporales</taxon>
        <taxon>Micromonosporaceae</taxon>
        <taxon>Pilimelia</taxon>
    </lineage>
</organism>
<dbReference type="GO" id="GO:0006402">
    <property type="term" value="P:mRNA catabolic process"/>
    <property type="evidence" value="ECO:0007669"/>
    <property type="project" value="TreeGrafter"/>
</dbReference>
<name>A0A8J3BI50_9ACTN</name>
<proteinExistence type="inferred from homology"/>
<dbReference type="PANTHER" id="PTHR33988:SF2">
    <property type="entry name" value="ENDORIBONUCLEASE MAZF"/>
    <property type="match status" value="1"/>
</dbReference>
<dbReference type="AlphaFoldDB" id="A0A8J3BI50"/>
<keyword evidence="4" id="KW-1185">Reference proteome</keyword>
<dbReference type="Pfam" id="PF02452">
    <property type="entry name" value="PemK_toxin"/>
    <property type="match status" value="1"/>
</dbReference>
<reference evidence="3" key="2">
    <citation type="submission" date="2020-09" db="EMBL/GenBank/DDBJ databases">
        <authorList>
            <person name="Sun Q."/>
            <person name="Ohkuma M."/>
        </authorList>
    </citation>
    <scope>NUCLEOTIDE SEQUENCE</scope>
    <source>
        <strain evidence="3">JCM 3091</strain>
    </source>
</reference>
<comment type="similarity">
    <text evidence="1">Belongs to the PemK/MazF family.</text>
</comment>
<evidence type="ECO:0000313" key="4">
    <source>
        <dbReference type="Proteomes" id="UP000662200"/>
    </source>
</evidence>
<comment type="caution">
    <text evidence="3">The sequence shown here is derived from an EMBL/GenBank/DDBJ whole genome shotgun (WGS) entry which is preliminary data.</text>
</comment>
<dbReference type="GO" id="GO:0016075">
    <property type="term" value="P:rRNA catabolic process"/>
    <property type="evidence" value="ECO:0007669"/>
    <property type="project" value="TreeGrafter"/>
</dbReference>
<dbReference type="GO" id="GO:0003677">
    <property type="term" value="F:DNA binding"/>
    <property type="evidence" value="ECO:0007669"/>
    <property type="project" value="InterPro"/>
</dbReference>
<dbReference type="PANTHER" id="PTHR33988">
    <property type="entry name" value="ENDORIBONUCLEASE MAZF-RELATED"/>
    <property type="match status" value="1"/>
</dbReference>
<dbReference type="InterPro" id="IPR003477">
    <property type="entry name" value="PemK-like"/>
</dbReference>
<evidence type="ECO:0000313" key="3">
    <source>
        <dbReference type="EMBL" id="GGK15914.1"/>
    </source>
</evidence>
<dbReference type="InterPro" id="IPR011067">
    <property type="entry name" value="Plasmid_toxin/cell-grow_inhib"/>
</dbReference>
<accession>A0A8J3BI50</accession>
<dbReference type="Proteomes" id="UP000662200">
    <property type="component" value="Unassembled WGS sequence"/>
</dbReference>
<evidence type="ECO:0000256" key="2">
    <source>
        <dbReference type="ARBA" id="ARBA00022649"/>
    </source>
</evidence>
<gene>
    <name evidence="3" type="ORF">GCM10010124_05660</name>
</gene>
<protein>
    <submittedName>
        <fullName evidence="3">Uncharacterized protein</fullName>
    </submittedName>
</protein>
<evidence type="ECO:0000256" key="1">
    <source>
        <dbReference type="ARBA" id="ARBA00007521"/>
    </source>
</evidence>
<dbReference type="EMBL" id="BMQC01000001">
    <property type="protein sequence ID" value="GGK15914.1"/>
    <property type="molecule type" value="Genomic_DNA"/>
</dbReference>
<dbReference type="RefSeq" id="WP_189112529.1">
    <property type="nucleotide sequence ID" value="NZ_BMQC01000001.1"/>
</dbReference>
<reference evidence="3" key="1">
    <citation type="journal article" date="2014" name="Int. J. Syst. Evol. Microbiol.">
        <title>Complete genome sequence of Corynebacterium casei LMG S-19264T (=DSM 44701T), isolated from a smear-ripened cheese.</title>
        <authorList>
            <consortium name="US DOE Joint Genome Institute (JGI-PGF)"/>
            <person name="Walter F."/>
            <person name="Albersmeier A."/>
            <person name="Kalinowski J."/>
            <person name="Ruckert C."/>
        </authorList>
    </citation>
    <scope>NUCLEOTIDE SEQUENCE</scope>
    <source>
        <strain evidence="3">JCM 3091</strain>
    </source>
</reference>
<dbReference type="Gene3D" id="2.30.30.110">
    <property type="match status" value="1"/>
</dbReference>
<keyword evidence="2" id="KW-1277">Toxin-antitoxin system</keyword>
<sequence length="107" mass="11445">MRGDVHQVRRPRDAVGREQRGERYAIVVQATALSGLSTCIVCPTSASAAASAHRPLIDWGDGDTRVLAEQAMAVDRSRLGEQVGHLPAHGPEMIAIDRALKLVLGLP</sequence>